<accession>A0ABQ2FBD5</accession>
<comment type="caution">
    <text evidence="9">The sequence shown here is derived from an EMBL/GenBank/DDBJ whole genome shotgun (WGS) entry which is preliminary data.</text>
</comment>
<dbReference type="InterPro" id="IPR020846">
    <property type="entry name" value="MFS_dom"/>
</dbReference>
<dbReference type="CDD" id="cd17353">
    <property type="entry name" value="MFS_OFA_like"/>
    <property type="match status" value="1"/>
</dbReference>
<keyword evidence="2" id="KW-0813">Transport</keyword>
<evidence type="ECO:0000313" key="10">
    <source>
        <dbReference type="Proteomes" id="UP000662111"/>
    </source>
</evidence>
<feature type="transmembrane region" description="Helical" evidence="7">
    <location>
        <begin position="12"/>
        <end position="33"/>
    </location>
</feature>
<dbReference type="Proteomes" id="UP000662111">
    <property type="component" value="Unassembled WGS sequence"/>
</dbReference>
<feature type="domain" description="Major facilitator superfamily (MFS) profile" evidence="8">
    <location>
        <begin position="11"/>
        <end position="430"/>
    </location>
</feature>
<dbReference type="PROSITE" id="PS50850">
    <property type="entry name" value="MFS"/>
    <property type="match status" value="1"/>
</dbReference>
<dbReference type="RefSeq" id="WP_022922711.1">
    <property type="nucleotide sequence ID" value="NZ_BMLB01000004.1"/>
</dbReference>
<dbReference type="PANTHER" id="PTHR43385:SF1">
    <property type="entry name" value="RIBOFLAVIN TRANSPORTER RIBJ"/>
    <property type="match status" value="1"/>
</dbReference>
<comment type="subcellular location">
    <subcellularLocation>
        <location evidence="1">Cell membrane</location>
        <topology evidence="1">Multi-pass membrane protein</topology>
    </subcellularLocation>
</comment>
<dbReference type="InterPro" id="IPR036259">
    <property type="entry name" value="MFS_trans_sf"/>
</dbReference>
<feature type="transmembrane region" description="Helical" evidence="7">
    <location>
        <begin position="53"/>
        <end position="71"/>
    </location>
</feature>
<keyword evidence="3 7" id="KW-0812">Transmembrane</keyword>
<evidence type="ECO:0000313" key="9">
    <source>
        <dbReference type="EMBL" id="GGK72467.1"/>
    </source>
</evidence>
<dbReference type="Gene3D" id="1.20.1250.20">
    <property type="entry name" value="MFS general substrate transporter like domains"/>
    <property type="match status" value="2"/>
</dbReference>
<feature type="transmembrane region" description="Helical" evidence="7">
    <location>
        <begin position="180"/>
        <end position="199"/>
    </location>
</feature>
<evidence type="ECO:0000256" key="3">
    <source>
        <dbReference type="ARBA" id="ARBA00022692"/>
    </source>
</evidence>
<dbReference type="InterPro" id="IPR011701">
    <property type="entry name" value="MFS"/>
</dbReference>
<dbReference type="InterPro" id="IPR052983">
    <property type="entry name" value="MFS_Riboflavin_Transporter"/>
</dbReference>
<evidence type="ECO:0000256" key="7">
    <source>
        <dbReference type="SAM" id="Phobius"/>
    </source>
</evidence>
<feature type="transmembrane region" description="Helical" evidence="7">
    <location>
        <begin position="107"/>
        <end position="130"/>
    </location>
</feature>
<dbReference type="Pfam" id="PF07690">
    <property type="entry name" value="MFS_1"/>
    <property type="match status" value="1"/>
</dbReference>
<organism evidence="9 10">
    <name type="scientific">Ornithinimicrobium pekingense</name>
    <dbReference type="NCBI Taxonomy" id="384677"/>
    <lineage>
        <taxon>Bacteria</taxon>
        <taxon>Bacillati</taxon>
        <taxon>Actinomycetota</taxon>
        <taxon>Actinomycetes</taxon>
        <taxon>Micrococcales</taxon>
        <taxon>Ornithinimicrobiaceae</taxon>
        <taxon>Ornithinimicrobium</taxon>
    </lineage>
</organism>
<dbReference type="SUPFAM" id="SSF103473">
    <property type="entry name" value="MFS general substrate transporter"/>
    <property type="match status" value="1"/>
</dbReference>
<protein>
    <submittedName>
        <fullName evidence="9">MFS transporter</fullName>
    </submittedName>
</protein>
<evidence type="ECO:0000259" key="8">
    <source>
        <dbReference type="PROSITE" id="PS50850"/>
    </source>
</evidence>
<feature type="transmembrane region" description="Helical" evidence="7">
    <location>
        <begin position="279"/>
        <end position="300"/>
    </location>
</feature>
<dbReference type="PANTHER" id="PTHR43385">
    <property type="entry name" value="RIBOFLAVIN TRANSPORTER RIBJ"/>
    <property type="match status" value="1"/>
</dbReference>
<feature type="transmembrane region" description="Helical" evidence="7">
    <location>
        <begin position="251"/>
        <end position="273"/>
    </location>
</feature>
<reference evidence="10" key="1">
    <citation type="journal article" date="2019" name="Int. J. Syst. Evol. Microbiol.">
        <title>The Global Catalogue of Microorganisms (GCM) 10K type strain sequencing project: providing services to taxonomists for standard genome sequencing and annotation.</title>
        <authorList>
            <consortium name="The Broad Institute Genomics Platform"/>
            <consortium name="The Broad Institute Genome Sequencing Center for Infectious Disease"/>
            <person name="Wu L."/>
            <person name="Ma J."/>
        </authorList>
    </citation>
    <scope>NUCLEOTIDE SEQUENCE [LARGE SCALE GENOMIC DNA]</scope>
    <source>
        <strain evidence="10">CGMCC 1.5362</strain>
    </source>
</reference>
<sequence length="463" mass="48196">MSDASDTPSGHRWLVLAGGVLVQLAIGAVYAWSTFAKALQSEASAFELSKVQAAIPFEVAIGMIFVGTFLGGRLQDRRGPRPVALAGVTVYSGGIMLASLARDAGDLWLLILGYGVLGGVGLGLAYIVPISMLQKWFPDKRGLITGIAVGGFGFGAVITSPLAQAMIGASEDYQRYPTKVFLWLGLAYLVAGLLGASVFRDPPQGYRVGAEPADESADESSGAEEETETEAEPVGAGHDYTQQEAMRTPQWYLLTLILTVSVTAGISFVSIAAGTATDVAGFSAAGAATLVGVMGLFNGAGRILWAAISDRIGRRPAFLGILGLQGLALLAIPHTSDVVLFCVLAAVIYLCYGGAFGTLPSTASDFFGVRYSGAIYGLMLIGWSIGGVAGPLLISWLVGDDQAYTLGFTVVGILALVGVALPLVTRPPRRDTAPEESTPEESTPARTTSATGRSRDLEEDPLP</sequence>
<feature type="transmembrane region" description="Helical" evidence="7">
    <location>
        <begin position="142"/>
        <end position="160"/>
    </location>
</feature>
<evidence type="ECO:0000256" key="5">
    <source>
        <dbReference type="ARBA" id="ARBA00023136"/>
    </source>
</evidence>
<feature type="transmembrane region" description="Helical" evidence="7">
    <location>
        <begin position="83"/>
        <end position="101"/>
    </location>
</feature>
<feature type="region of interest" description="Disordered" evidence="6">
    <location>
        <begin position="208"/>
        <end position="239"/>
    </location>
</feature>
<feature type="transmembrane region" description="Helical" evidence="7">
    <location>
        <begin position="371"/>
        <end position="397"/>
    </location>
</feature>
<evidence type="ECO:0000256" key="1">
    <source>
        <dbReference type="ARBA" id="ARBA00004651"/>
    </source>
</evidence>
<name>A0ABQ2FBD5_9MICO</name>
<feature type="compositionally biased region" description="Low complexity" evidence="6">
    <location>
        <begin position="440"/>
        <end position="449"/>
    </location>
</feature>
<dbReference type="EMBL" id="BMLB01000004">
    <property type="protein sequence ID" value="GGK72467.1"/>
    <property type="molecule type" value="Genomic_DNA"/>
</dbReference>
<evidence type="ECO:0000256" key="4">
    <source>
        <dbReference type="ARBA" id="ARBA00022989"/>
    </source>
</evidence>
<feature type="region of interest" description="Disordered" evidence="6">
    <location>
        <begin position="427"/>
        <end position="463"/>
    </location>
</feature>
<gene>
    <name evidence="9" type="ORF">GCM10011509_21290</name>
</gene>
<feature type="transmembrane region" description="Helical" evidence="7">
    <location>
        <begin position="403"/>
        <end position="424"/>
    </location>
</feature>
<evidence type="ECO:0000256" key="6">
    <source>
        <dbReference type="SAM" id="MobiDB-lite"/>
    </source>
</evidence>
<evidence type="ECO:0000256" key="2">
    <source>
        <dbReference type="ARBA" id="ARBA00022448"/>
    </source>
</evidence>
<keyword evidence="5 7" id="KW-0472">Membrane</keyword>
<feature type="transmembrane region" description="Helical" evidence="7">
    <location>
        <begin position="312"/>
        <end position="332"/>
    </location>
</feature>
<keyword evidence="4 7" id="KW-1133">Transmembrane helix</keyword>
<proteinExistence type="predicted"/>
<keyword evidence="10" id="KW-1185">Reference proteome</keyword>
<feature type="transmembrane region" description="Helical" evidence="7">
    <location>
        <begin position="338"/>
        <end position="359"/>
    </location>
</feature>
<feature type="compositionally biased region" description="Acidic residues" evidence="6">
    <location>
        <begin position="212"/>
        <end position="231"/>
    </location>
</feature>